<accession>A0ABU2NS18</accession>
<gene>
    <name evidence="1" type="ORF">RM572_13520</name>
</gene>
<evidence type="ECO:0000313" key="2">
    <source>
        <dbReference type="Proteomes" id="UP001183414"/>
    </source>
</evidence>
<dbReference type="Proteomes" id="UP001183414">
    <property type="component" value="Unassembled WGS sequence"/>
</dbReference>
<evidence type="ECO:0000313" key="1">
    <source>
        <dbReference type="EMBL" id="MDT0379779.1"/>
    </source>
</evidence>
<dbReference type="EMBL" id="JAVREQ010000010">
    <property type="protein sequence ID" value="MDT0379779.1"/>
    <property type="molecule type" value="Genomic_DNA"/>
</dbReference>
<keyword evidence="2" id="KW-1185">Reference proteome</keyword>
<organism evidence="1 2">
    <name type="scientific">Streptomyces hazeniae</name>
    <dbReference type="NCBI Taxonomy" id="3075538"/>
    <lineage>
        <taxon>Bacteria</taxon>
        <taxon>Bacillati</taxon>
        <taxon>Actinomycetota</taxon>
        <taxon>Actinomycetes</taxon>
        <taxon>Kitasatosporales</taxon>
        <taxon>Streptomycetaceae</taxon>
        <taxon>Streptomyces</taxon>
    </lineage>
</organism>
<protein>
    <submittedName>
        <fullName evidence="1">Uncharacterized protein</fullName>
    </submittedName>
</protein>
<dbReference type="RefSeq" id="WP_311673567.1">
    <property type="nucleotide sequence ID" value="NZ_JAVREQ010000010.1"/>
</dbReference>
<proteinExistence type="predicted"/>
<comment type="caution">
    <text evidence="1">The sequence shown here is derived from an EMBL/GenBank/DDBJ whole genome shotgun (WGS) entry which is preliminary data.</text>
</comment>
<sequence length="107" mass="11986">MTGEHRRAVCRLLPWDSPEGKPAYLVTDDPEGMLSLLADGIEDTQVDTARRVLAHAREMLADERVRMTGDEYAFVTRRLAECLHDLLRIVASRGARLGIEELPVRGS</sequence>
<reference evidence="2" key="1">
    <citation type="submission" date="2023-07" db="EMBL/GenBank/DDBJ databases">
        <title>30 novel species of actinomycetes from the DSMZ collection.</title>
        <authorList>
            <person name="Nouioui I."/>
        </authorList>
    </citation>
    <scope>NUCLEOTIDE SEQUENCE [LARGE SCALE GENOMIC DNA]</scope>
    <source>
        <strain evidence="2">DSM 42041</strain>
    </source>
</reference>
<name>A0ABU2NS18_9ACTN</name>